<proteinExistence type="predicted"/>
<reference evidence="1" key="1">
    <citation type="submission" date="2024-09" db="EMBL/GenBank/DDBJ databases">
        <title>Black Yeasts Isolated from many extreme environments.</title>
        <authorList>
            <person name="Coleine C."/>
            <person name="Stajich J.E."/>
            <person name="Selbmann L."/>
        </authorList>
    </citation>
    <scope>NUCLEOTIDE SEQUENCE</scope>
    <source>
        <strain evidence="1">CCFEE 5737</strain>
    </source>
</reference>
<evidence type="ECO:0000313" key="2">
    <source>
        <dbReference type="Proteomes" id="UP001186974"/>
    </source>
</evidence>
<comment type="caution">
    <text evidence="1">The sequence shown here is derived from an EMBL/GenBank/DDBJ whole genome shotgun (WGS) entry which is preliminary data.</text>
</comment>
<accession>A0ACC3D834</accession>
<keyword evidence="2" id="KW-1185">Reference proteome</keyword>
<dbReference type="Proteomes" id="UP001186974">
    <property type="component" value="Unassembled WGS sequence"/>
</dbReference>
<dbReference type="EMBL" id="JAWDJW010006903">
    <property type="protein sequence ID" value="KAK3063309.1"/>
    <property type="molecule type" value="Genomic_DNA"/>
</dbReference>
<organism evidence="1 2">
    <name type="scientific">Coniosporium uncinatum</name>
    <dbReference type="NCBI Taxonomy" id="93489"/>
    <lineage>
        <taxon>Eukaryota</taxon>
        <taxon>Fungi</taxon>
        <taxon>Dikarya</taxon>
        <taxon>Ascomycota</taxon>
        <taxon>Pezizomycotina</taxon>
        <taxon>Dothideomycetes</taxon>
        <taxon>Dothideomycetes incertae sedis</taxon>
        <taxon>Coniosporium</taxon>
    </lineage>
</organism>
<evidence type="ECO:0000313" key="1">
    <source>
        <dbReference type="EMBL" id="KAK3063309.1"/>
    </source>
</evidence>
<name>A0ACC3D834_9PEZI</name>
<sequence length="459" mass="49147">MDVAQRLASAATNPTLNAPVLEPLQQEPPPRSSTPTNLHGSTILVEPSALASSFSPTGDFDFPSQTDISSLSNFDIPEDSEAESPLMSKKAVKRSSRTPFTRARTMFAQPTESAAAPSPMDMLMADPSPLSSNLAGLSLSPRRNKDTQAVEGFNSSQKSFRTKPNIFALAMDKTGADRWQSTSADDVATSPSSPSIFHDGYDETPLDEALEDEEERSPSRTRKSAPKTQQQKQNDPFAVLASTKEPVKKQRPSLGRAKTSMPAQSGRLSSAPGLFGQVKKDLDIPTIPSRAKSAQDTDDKAPAARPKSRLTSGVPVIAASPNRKPPSAKNLTSPTRKMFDTATGQISREAVQTSPRRPTAASATTAAAAAAATGKTEGGLRSKKGNEDMIKTALRNQLQGRTLVELNQARVPQSTAVKDFAAVKVKELKDTLAPVWDPEMEGEEGMPSPFLRKNAKVVR</sequence>
<gene>
    <name evidence="1" type="ORF">LTS18_001445</name>
</gene>
<protein>
    <submittedName>
        <fullName evidence="1">Uncharacterized protein</fullName>
    </submittedName>
</protein>